<feature type="transmembrane region" description="Helical" evidence="8">
    <location>
        <begin position="195"/>
        <end position="216"/>
    </location>
</feature>
<evidence type="ECO:0000259" key="10">
    <source>
        <dbReference type="Pfam" id="PF00909"/>
    </source>
</evidence>
<evidence type="ECO:0000256" key="7">
    <source>
        <dbReference type="ARBA" id="ARBA00023177"/>
    </source>
</evidence>
<evidence type="ECO:0000313" key="11">
    <source>
        <dbReference type="EMBL" id="KAL3790613.1"/>
    </source>
</evidence>
<name>A0ABD3PR48_9STRA</name>
<dbReference type="InterPro" id="IPR029020">
    <property type="entry name" value="Ammonium/urea_transptr"/>
</dbReference>
<comment type="caution">
    <text evidence="11">The sequence shown here is derived from an EMBL/GenBank/DDBJ whole genome shotgun (WGS) entry which is preliminary data.</text>
</comment>
<dbReference type="Pfam" id="PF00909">
    <property type="entry name" value="Ammonium_transp"/>
    <property type="match status" value="1"/>
</dbReference>
<dbReference type="InterPro" id="IPR024041">
    <property type="entry name" value="NH4_transpt_AmtB-like_dom"/>
</dbReference>
<comment type="similarity">
    <text evidence="2 8">Belongs to the ammonia transporter channel (TC 1.A.11.2) family.</text>
</comment>
<dbReference type="FunFam" id="1.10.3430.10:FF:000016">
    <property type="entry name" value="Ammonium transporter"/>
    <property type="match status" value="1"/>
</dbReference>
<dbReference type="InterPro" id="IPR001905">
    <property type="entry name" value="Ammonium_transpt"/>
</dbReference>
<protein>
    <recommendedName>
        <fullName evidence="8">Ammonium transporter</fullName>
    </recommendedName>
</protein>
<reference evidence="11 12" key="1">
    <citation type="submission" date="2024-10" db="EMBL/GenBank/DDBJ databases">
        <title>Updated reference genomes for cyclostephanoid diatoms.</title>
        <authorList>
            <person name="Roberts W.R."/>
            <person name="Alverson A.J."/>
        </authorList>
    </citation>
    <scope>NUCLEOTIDE SEQUENCE [LARGE SCALE GENOMIC DNA]</scope>
    <source>
        <strain evidence="11 12">AJA010-31</strain>
    </source>
</reference>
<dbReference type="EMBL" id="JALLPJ020000489">
    <property type="protein sequence ID" value="KAL3790613.1"/>
    <property type="molecule type" value="Genomic_DNA"/>
</dbReference>
<keyword evidence="12" id="KW-1185">Reference proteome</keyword>
<dbReference type="PANTHER" id="PTHR11730:SF6">
    <property type="entry name" value="AMMONIUM TRANSPORTER"/>
    <property type="match status" value="1"/>
</dbReference>
<comment type="subcellular location">
    <subcellularLocation>
        <location evidence="8">Cell membrane</location>
        <topology evidence="8">Multi-pass membrane protein</topology>
    </subcellularLocation>
    <subcellularLocation>
        <location evidence="1">Membrane</location>
        <topology evidence="1">Multi-pass membrane protein</topology>
    </subcellularLocation>
</comment>
<evidence type="ECO:0000256" key="8">
    <source>
        <dbReference type="RuleBase" id="RU362002"/>
    </source>
</evidence>
<sequence length="511" mass="53693">MSDFNYEVFCNATYDNTTAEAGVCAAFESIGETNDGLDTFYLLFAASFVFFMQTGFAMLCAGSVRQKNVKNIMLKNILDACGGALGFWSVGYAFAYGGADSSKKGFIGNSGFFLSGFSTGGELIGWFFQFAFAATAATIVAGTVAERCKFEAYLAYSLMLTGFVYPVVVYSIWSSSGWITAFNADPFLGCGMHDFAGSGVVHMTGGITALIAAKILGPRIGRFYDADGNPLPEPVSFPPHSVALQVLGTFILWVGWYGFNPGSTLAISSSASAAVCALAAVTTTIAAAAGSVSALFTDMFLSRMQTGETEYDITMCMNGALSGLVAITAGCATLAPWAAFVTGVVGGWVYIFVSNLLVKLRIDDAVDAVPVHFGNGMWGCIAVGLFAEPGRTANAYSAHGNYGLVYGTGANLLGAQVVGLLWIIGWVTVIMTPYFLLLNSMGLFRVDSIEEEVGLDISHHKGAAYDISGPDESTVAKFELSRSQRKLEIPDAPAPIAAPPASAPVPSEDAA</sequence>
<evidence type="ECO:0000256" key="9">
    <source>
        <dbReference type="SAM" id="MobiDB-lite"/>
    </source>
</evidence>
<dbReference type="GO" id="GO:0072488">
    <property type="term" value="P:ammonium transmembrane transport"/>
    <property type="evidence" value="ECO:0007669"/>
    <property type="project" value="UniProtKB-KW"/>
</dbReference>
<feature type="transmembrane region" description="Helical" evidence="8">
    <location>
        <begin position="413"/>
        <end position="437"/>
    </location>
</feature>
<feature type="transmembrane region" description="Helical" evidence="8">
    <location>
        <begin position="123"/>
        <end position="145"/>
    </location>
</feature>
<evidence type="ECO:0000256" key="5">
    <source>
        <dbReference type="ARBA" id="ARBA00022989"/>
    </source>
</evidence>
<feature type="region of interest" description="Disordered" evidence="9">
    <location>
        <begin position="489"/>
        <end position="511"/>
    </location>
</feature>
<keyword evidence="7 8" id="KW-0924">Ammonia transport</keyword>
<evidence type="ECO:0000256" key="2">
    <source>
        <dbReference type="ARBA" id="ARBA00005887"/>
    </source>
</evidence>
<evidence type="ECO:0000313" key="12">
    <source>
        <dbReference type="Proteomes" id="UP001530400"/>
    </source>
</evidence>
<feature type="domain" description="Ammonium transporter AmtB-like" evidence="10">
    <location>
        <begin position="42"/>
        <end position="465"/>
    </location>
</feature>
<evidence type="ECO:0000256" key="6">
    <source>
        <dbReference type="ARBA" id="ARBA00023136"/>
    </source>
</evidence>
<feature type="transmembrane region" description="Helical" evidence="8">
    <location>
        <begin position="76"/>
        <end position="95"/>
    </location>
</feature>
<evidence type="ECO:0000256" key="1">
    <source>
        <dbReference type="ARBA" id="ARBA00004141"/>
    </source>
</evidence>
<feature type="transmembrane region" description="Helical" evidence="8">
    <location>
        <begin position="271"/>
        <end position="296"/>
    </location>
</feature>
<evidence type="ECO:0000256" key="4">
    <source>
        <dbReference type="ARBA" id="ARBA00022692"/>
    </source>
</evidence>
<accession>A0ABD3PR48</accession>
<dbReference type="Gene3D" id="1.10.3430.10">
    <property type="entry name" value="Ammonium transporter AmtB like domains"/>
    <property type="match status" value="1"/>
</dbReference>
<feature type="transmembrane region" description="Helical" evidence="8">
    <location>
        <begin position="40"/>
        <end position="64"/>
    </location>
</feature>
<dbReference type="NCBIfam" id="TIGR00836">
    <property type="entry name" value="amt"/>
    <property type="match status" value="1"/>
</dbReference>
<proteinExistence type="inferred from homology"/>
<organism evidence="11 12">
    <name type="scientific">Cyclotella atomus</name>
    <dbReference type="NCBI Taxonomy" id="382360"/>
    <lineage>
        <taxon>Eukaryota</taxon>
        <taxon>Sar</taxon>
        <taxon>Stramenopiles</taxon>
        <taxon>Ochrophyta</taxon>
        <taxon>Bacillariophyta</taxon>
        <taxon>Coscinodiscophyceae</taxon>
        <taxon>Thalassiosirophycidae</taxon>
        <taxon>Stephanodiscales</taxon>
        <taxon>Stephanodiscaceae</taxon>
        <taxon>Cyclotella</taxon>
    </lineage>
</organism>
<dbReference type="PANTHER" id="PTHR11730">
    <property type="entry name" value="AMMONIUM TRANSPORTER"/>
    <property type="match status" value="1"/>
</dbReference>
<feature type="transmembrane region" description="Helical" evidence="8">
    <location>
        <begin position="152"/>
        <end position="173"/>
    </location>
</feature>
<dbReference type="Proteomes" id="UP001530400">
    <property type="component" value="Unassembled WGS sequence"/>
</dbReference>
<dbReference type="AlphaFoldDB" id="A0ABD3PR48"/>
<dbReference type="GO" id="GO:0005886">
    <property type="term" value="C:plasma membrane"/>
    <property type="evidence" value="ECO:0007669"/>
    <property type="project" value="UniProtKB-SubCell"/>
</dbReference>
<evidence type="ECO:0000256" key="3">
    <source>
        <dbReference type="ARBA" id="ARBA00022448"/>
    </source>
</evidence>
<keyword evidence="4 8" id="KW-0812">Transmembrane</keyword>
<comment type="caution">
    <text evidence="8">Lacks conserved residue(s) required for the propagation of feature annotation.</text>
</comment>
<feature type="transmembrane region" description="Helical" evidence="8">
    <location>
        <begin position="324"/>
        <end position="351"/>
    </location>
</feature>
<keyword evidence="6 8" id="KW-0472">Membrane</keyword>
<keyword evidence="5 8" id="KW-1133">Transmembrane helix</keyword>
<dbReference type="SUPFAM" id="SSF111352">
    <property type="entry name" value="Ammonium transporter"/>
    <property type="match status" value="1"/>
</dbReference>
<feature type="compositionally biased region" description="Pro residues" evidence="9">
    <location>
        <begin position="492"/>
        <end position="503"/>
    </location>
</feature>
<keyword evidence="3 8" id="KW-0813">Transport</keyword>
<feature type="transmembrane region" description="Helical" evidence="8">
    <location>
        <begin position="237"/>
        <end position="259"/>
    </location>
</feature>
<gene>
    <name evidence="11" type="ORF">ACHAWO_005284</name>
</gene>